<organism evidence="2 3">
    <name type="scientific">Faecalitalea cylindroides ATCC 27803</name>
    <dbReference type="NCBI Taxonomy" id="649755"/>
    <lineage>
        <taxon>Bacteria</taxon>
        <taxon>Bacillati</taxon>
        <taxon>Bacillota</taxon>
        <taxon>Erysipelotrichia</taxon>
        <taxon>Erysipelotrichales</taxon>
        <taxon>Erysipelotrichaceae</taxon>
        <taxon>Faecalitalea</taxon>
    </lineage>
</organism>
<protein>
    <submittedName>
        <fullName evidence="2">NAD dependent epimerase/dehydratase family protein</fullName>
    </submittedName>
</protein>
<dbReference type="HOGENOM" id="CLU_007383_6_7_9"/>
<dbReference type="InterPro" id="IPR001509">
    <property type="entry name" value="Epimerase_deHydtase"/>
</dbReference>
<feature type="domain" description="NAD-dependent epimerase/dehydratase" evidence="1">
    <location>
        <begin position="4"/>
        <end position="199"/>
    </location>
</feature>
<gene>
    <name evidence="2" type="ORF">HMPREF0367_02052</name>
</gene>
<dbReference type="InterPro" id="IPR036291">
    <property type="entry name" value="NAD(P)-bd_dom_sf"/>
</dbReference>
<dbReference type="AlphaFoldDB" id="U2QHK1"/>
<dbReference type="Proteomes" id="UP000016658">
    <property type="component" value="Unassembled WGS sequence"/>
</dbReference>
<dbReference type="PATRIC" id="fig|649755.3.peg.1887"/>
<dbReference type="InterPro" id="IPR050177">
    <property type="entry name" value="Lipid_A_modif_metabolic_enz"/>
</dbReference>
<dbReference type="EMBL" id="AWVI01000132">
    <property type="protein sequence ID" value="ERK40788.1"/>
    <property type="molecule type" value="Genomic_DNA"/>
</dbReference>
<reference evidence="2 3" key="1">
    <citation type="submission" date="2013-06" db="EMBL/GenBank/DDBJ databases">
        <authorList>
            <person name="Weinstock G."/>
            <person name="Sodergren E."/>
            <person name="Lobos E.A."/>
            <person name="Fulton L."/>
            <person name="Fulton R."/>
            <person name="Courtney L."/>
            <person name="Fronick C."/>
            <person name="O'Laughlin M."/>
            <person name="Godfrey J."/>
            <person name="Wilson R.M."/>
            <person name="Miner T."/>
            <person name="Farmer C."/>
            <person name="Delehaunty K."/>
            <person name="Cordes M."/>
            <person name="Minx P."/>
            <person name="Tomlinson C."/>
            <person name="Chen J."/>
            <person name="Wollam A."/>
            <person name="Pepin K.H."/>
            <person name="Bhonagiri V."/>
            <person name="Zhang X."/>
            <person name="Warren W."/>
            <person name="Mitreva M."/>
            <person name="Mardis E.R."/>
            <person name="Wilson R.K."/>
        </authorList>
    </citation>
    <scope>NUCLEOTIDE SEQUENCE [LARGE SCALE GENOMIC DNA]</scope>
    <source>
        <strain evidence="2 3">ATCC 27803</strain>
    </source>
</reference>
<comment type="caution">
    <text evidence="2">The sequence shown here is derived from an EMBL/GenBank/DDBJ whole genome shotgun (WGS) entry which is preliminary data.</text>
</comment>
<dbReference type="Pfam" id="PF01370">
    <property type="entry name" value="Epimerase"/>
    <property type="match status" value="1"/>
</dbReference>
<dbReference type="Gene3D" id="3.40.50.720">
    <property type="entry name" value="NAD(P)-binding Rossmann-like Domain"/>
    <property type="match status" value="1"/>
</dbReference>
<dbReference type="RefSeq" id="WP_035403700.1">
    <property type="nucleotide sequence ID" value="NZ_KI271059.1"/>
</dbReference>
<proteinExistence type="predicted"/>
<accession>U2QHK1</accession>
<sequence length="288" mass="33471">MKKILITGKNSYIGTHLKNRLSQEKNSYYVEELDLHDSKWKTVDFSDYDTIFHVAGLAHSTPKDSEKSLYYKINTDLAYEVGFKAAKEGVHQFIFMSSVIVYGSESFKNSEKIIRKDTPLKPDNFYGDSKKQAEIKLKQLESDQFKLCIIRSPMIYGEGSKGNYPILSKFAKKTPIFPDFENKRSMLYIGNLVEFLKNVIDLELAGLFFPQNKEYVETRKLVEKIASINNHKIIFTRIFNPVIKRLKTNILVEKVFGSLIIDKELSVYNFEYNVFDFEDSIQRTEKRG</sequence>
<evidence type="ECO:0000313" key="2">
    <source>
        <dbReference type="EMBL" id="ERK40788.1"/>
    </source>
</evidence>
<dbReference type="PANTHER" id="PTHR43245">
    <property type="entry name" value="BIFUNCTIONAL POLYMYXIN RESISTANCE PROTEIN ARNA"/>
    <property type="match status" value="1"/>
</dbReference>
<dbReference type="OrthoDB" id="9808602at2"/>
<evidence type="ECO:0000313" key="3">
    <source>
        <dbReference type="Proteomes" id="UP000016658"/>
    </source>
</evidence>
<name>U2QHK1_9FIRM</name>
<dbReference type="PANTHER" id="PTHR43245:SF58">
    <property type="entry name" value="BLL5923 PROTEIN"/>
    <property type="match status" value="1"/>
</dbReference>
<dbReference type="SUPFAM" id="SSF51735">
    <property type="entry name" value="NAD(P)-binding Rossmann-fold domains"/>
    <property type="match status" value="1"/>
</dbReference>
<evidence type="ECO:0000259" key="1">
    <source>
        <dbReference type="Pfam" id="PF01370"/>
    </source>
</evidence>